<accession>E0SBR0</accession>
<dbReference type="Proteomes" id="UP000006859">
    <property type="component" value="Chromosome"/>
</dbReference>
<name>E0SBR0_DICD3</name>
<evidence type="ECO:0000313" key="1">
    <source>
        <dbReference type="EMBL" id="ADM97208.1"/>
    </source>
</evidence>
<dbReference type="STRING" id="198628.Dda3937_01486"/>
<reference evidence="1 2" key="1">
    <citation type="journal article" date="2011" name="J. Bacteriol.">
        <title>Genome sequence of the plant-pathogenic bacterium Dickeya dadantii 3937.</title>
        <authorList>
            <person name="Glasner J.D."/>
            <person name="Yang C.H."/>
            <person name="Reverchon S."/>
            <person name="Hugouvieux-Cotte-Pattat N."/>
            <person name="Condemine G."/>
            <person name="Bohin J.P."/>
            <person name="Van Gijsegem F."/>
            <person name="Yang S."/>
            <person name="Franza T."/>
            <person name="Expert D."/>
            <person name="Plunkett G. III"/>
            <person name="San Francisco M.J."/>
            <person name="Charkowski A.O."/>
            <person name="Py B."/>
            <person name="Bell K."/>
            <person name="Rauscher L."/>
            <person name="Rodriguez-Palenzuela P."/>
            <person name="Toussaint A."/>
            <person name="Holeva M.C."/>
            <person name="He S.Y."/>
            <person name="Douet V."/>
            <person name="Boccara M."/>
            <person name="Blanco C."/>
            <person name="Toth I."/>
            <person name="Anderson B.D."/>
            <person name="Biehl B.S."/>
            <person name="Mau B."/>
            <person name="Flynn S.M."/>
            <person name="Barras F."/>
            <person name="Lindeberg M."/>
            <person name="Birch P.R."/>
            <person name="Tsuyumu S."/>
            <person name="Shi X."/>
            <person name="Hibbing M."/>
            <person name="Yap M.N."/>
            <person name="Carpentier M."/>
            <person name="Dassa E."/>
            <person name="Umehara M."/>
            <person name="Kim J.F."/>
            <person name="Rusch M."/>
            <person name="Soni P."/>
            <person name="Mayhew G.F."/>
            <person name="Fouts D.E."/>
            <person name="Gill S.R."/>
            <person name="Blattner F.R."/>
            <person name="Keen N.T."/>
            <person name="Perna N.T."/>
        </authorList>
    </citation>
    <scope>NUCLEOTIDE SEQUENCE [LARGE SCALE GENOMIC DNA]</scope>
    <source>
        <strain evidence="1 2">3937</strain>
    </source>
</reference>
<evidence type="ECO:0000313" key="2">
    <source>
        <dbReference type="Proteomes" id="UP000006859"/>
    </source>
</evidence>
<protein>
    <submittedName>
        <fullName evidence="1">Uncharacterized protein</fullName>
    </submittedName>
</protein>
<organism evidence="1 2">
    <name type="scientific">Dickeya dadantii (strain 3937)</name>
    <name type="common">Erwinia chrysanthemi (strain 3937)</name>
    <dbReference type="NCBI Taxonomy" id="198628"/>
    <lineage>
        <taxon>Bacteria</taxon>
        <taxon>Pseudomonadati</taxon>
        <taxon>Pseudomonadota</taxon>
        <taxon>Gammaproteobacteria</taxon>
        <taxon>Enterobacterales</taxon>
        <taxon>Pectobacteriaceae</taxon>
        <taxon>Dickeya</taxon>
    </lineage>
</organism>
<keyword evidence="2" id="KW-1185">Reference proteome</keyword>
<dbReference type="HOGENOM" id="CLU_1394401_0_0_6"/>
<dbReference type="AlphaFoldDB" id="E0SBR0"/>
<dbReference type="eggNOG" id="ENOG5033UD0">
    <property type="taxonomic scope" value="Bacteria"/>
</dbReference>
<dbReference type="EMBL" id="CP002038">
    <property type="protein sequence ID" value="ADM97208.1"/>
    <property type="molecule type" value="Genomic_DNA"/>
</dbReference>
<proteinExistence type="predicted"/>
<sequence>MAGFRNTVIVKYFCMVTDLFVKIWSEESILTSGRVSDLLPYFIKDAVFFRQRKTKPREVSMNLKSLKKLFFVSALALGAASQANAASCGPTRVTVPVAGTVDPQTEVQIYSKTYNCSAYLMASLTPNFGSSSVSLSLTLKLYQQVGGSWRSVSEGRNVSYQMGSTGGTYKLVVFNSNTSGNALNWTGNYKSPLNN</sequence>
<gene>
    <name evidence="1" type="ordered locus">Dda3937_01486</name>
</gene>
<dbReference type="KEGG" id="ddd:Dda3937_01486"/>